<keyword evidence="3" id="KW-0325">Glycoprotein</keyword>
<dbReference type="PROSITE" id="PS51485">
    <property type="entry name" value="PHYTOCYANIN"/>
    <property type="match status" value="1"/>
</dbReference>
<dbReference type="EnsemblPlants" id="Solyc01g014065.1.1">
    <property type="protein sequence ID" value="Solyc01g014065.1.1"/>
    <property type="gene ID" value="Solyc01g014065.1"/>
</dbReference>
<protein>
    <recommendedName>
        <fullName evidence="5">Phytocyanin domain-containing protein</fullName>
    </recommendedName>
</protein>
<dbReference type="Gramene" id="Solyc01g014065.1.1">
    <property type="protein sequence ID" value="Solyc01g014065.1.1"/>
    <property type="gene ID" value="Solyc01g014065.1"/>
</dbReference>
<evidence type="ECO:0000256" key="2">
    <source>
        <dbReference type="ARBA" id="ARBA00023008"/>
    </source>
</evidence>
<dbReference type="CDD" id="cd04216">
    <property type="entry name" value="Phytocyanin"/>
    <property type="match status" value="1"/>
</dbReference>
<dbReference type="AlphaFoldDB" id="A0A3Q7EBQ6"/>
<proteinExistence type="predicted"/>
<dbReference type="SUPFAM" id="SSF49503">
    <property type="entry name" value="Cupredoxins"/>
    <property type="match status" value="1"/>
</dbReference>
<dbReference type="GO" id="GO:0046872">
    <property type="term" value="F:metal ion binding"/>
    <property type="evidence" value="ECO:0007669"/>
    <property type="project" value="UniProtKB-KW"/>
</dbReference>
<dbReference type="Gene3D" id="2.60.40.420">
    <property type="entry name" value="Cupredoxins - blue copper proteins"/>
    <property type="match status" value="1"/>
</dbReference>
<dbReference type="InterPro" id="IPR003245">
    <property type="entry name" value="Phytocyanin_dom"/>
</dbReference>
<evidence type="ECO:0000256" key="4">
    <source>
        <dbReference type="SAM" id="Phobius"/>
    </source>
</evidence>
<dbReference type="Proteomes" id="UP000004994">
    <property type="component" value="Chromosome 1"/>
</dbReference>
<dbReference type="GO" id="GO:0005886">
    <property type="term" value="C:plasma membrane"/>
    <property type="evidence" value="ECO:0000318"/>
    <property type="project" value="GO_Central"/>
</dbReference>
<feature type="domain" description="Phytocyanin" evidence="5">
    <location>
        <begin position="24"/>
        <end position="124"/>
    </location>
</feature>
<accession>A0A3Q7EBQ6</accession>
<dbReference type="InParanoid" id="A0A3Q7EBQ6"/>
<keyword evidence="2" id="KW-0186">Copper</keyword>
<sequence>MAFTKITIIFFSFITIMVVSTKAVVYEVGDSQGWIVGNIDYSQWASTKKFHVNDILVFNYNNKYHNVMQVSKQQYVSCTITNPIATFNTGKDSITLQAYGDYYYVCGIPGHCQIGQKFHINIVGTSSQASASFVASPLSFMAMKSYYHPKIQKKIQVVKRSKYL</sequence>
<keyword evidence="4" id="KW-0472">Membrane</keyword>
<dbReference type="PANTHER" id="PTHR33021:SF356">
    <property type="entry name" value="MAVICYANIN"/>
    <property type="match status" value="1"/>
</dbReference>
<dbReference type="FunFam" id="2.60.40.420:FF:000003">
    <property type="entry name" value="Blue copper"/>
    <property type="match status" value="1"/>
</dbReference>
<evidence type="ECO:0000313" key="7">
    <source>
        <dbReference type="Proteomes" id="UP000004994"/>
    </source>
</evidence>
<name>A0A3Q7EBQ6_SOLLC</name>
<keyword evidence="4" id="KW-1133">Transmembrane helix</keyword>
<dbReference type="OMA" id="YSQWAST"/>
<evidence type="ECO:0000259" key="5">
    <source>
        <dbReference type="PROSITE" id="PS51485"/>
    </source>
</evidence>
<keyword evidence="7" id="KW-1185">Reference proteome</keyword>
<dbReference type="PROSITE" id="PS00196">
    <property type="entry name" value="COPPER_BLUE"/>
    <property type="match status" value="1"/>
</dbReference>
<dbReference type="Pfam" id="PF02298">
    <property type="entry name" value="Cu_bind_like"/>
    <property type="match status" value="1"/>
</dbReference>
<dbReference type="PANTHER" id="PTHR33021">
    <property type="entry name" value="BLUE COPPER PROTEIN"/>
    <property type="match status" value="1"/>
</dbReference>
<evidence type="ECO:0000256" key="1">
    <source>
        <dbReference type="ARBA" id="ARBA00022723"/>
    </source>
</evidence>
<reference evidence="6" key="1">
    <citation type="journal article" date="2012" name="Nature">
        <title>The tomato genome sequence provides insights into fleshy fruit evolution.</title>
        <authorList>
            <consortium name="Tomato Genome Consortium"/>
        </authorList>
    </citation>
    <scope>NUCLEOTIDE SEQUENCE [LARGE SCALE GENOMIC DNA]</scope>
    <source>
        <strain evidence="6">cv. Heinz 1706</strain>
    </source>
</reference>
<evidence type="ECO:0000313" key="6">
    <source>
        <dbReference type="EnsemblPlants" id="Solyc01g014065.1.1"/>
    </source>
</evidence>
<dbReference type="GO" id="GO:0009055">
    <property type="term" value="F:electron transfer activity"/>
    <property type="evidence" value="ECO:0007669"/>
    <property type="project" value="InterPro"/>
</dbReference>
<dbReference type="STRING" id="4081.A0A3Q7EBQ6"/>
<reference evidence="6" key="2">
    <citation type="submission" date="2019-01" db="UniProtKB">
        <authorList>
            <consortium name="EnsemblPlants"/>
        </authorList>
    </citation>
    <scope>IDENTIFICATION</scope>
    <source>
        <strain evidence="6">cv. Heinz 1706</strain>
    </source>
</reference>
<dbReference type="InterPro" id="IPR008972">
    <property type="entry name" value="Cupredoxin"/>
</dbReference>
<feature type="transmembrane region" description="Helical" evidence="4">
    <location>
        <begin position="6"/>
        <end position="25"/>
    </location>
</feature>
<organism evidence="6">
    <name type="scientific">Solanum lycopersicum</name>
    <name type="common">Tomato</name>
    <name type="synonym">Lycopersicon esculentum</name>
    <dbReference type="NCBI Taxonomy" id="4081"/>
    <lineage>
        <taxon>Eukaryota</taxon>
        <taxon>Viridiplantae</taxon>
        <taxon>Streptophyta</taxon>
        <taxon>Embryophyta</taxon>
        <taxon>Tracheophyta</taxon>
        <taxon>Spermatophyta</taxon>
        <taxon>Magnoliopsida</taxon>
        <taxon>eudicotyledons</taxon>
        <taxon>Gunneridae</taxon>
        <taxon>Pentapetalae</taxon>
        <taxon>asterids</taxon>
        <taxon>lamiids</taxon>
        <taxon>Solanales</taxon>
        <taxon>Solanaceae</taxon>
        <taxon>Solanoideae</taxon>
        <taxon>Solaneae</taxon>
        <taxon>Solanum</taxon>
        <taxon>Solanum subgen. Lycopersicon</taxon>
    </lineage>
</organism>
<keyword evidence="1" id="KW-0479">Metal-binding</keyword>
<keyword evidence="4" id="KW-0812">Transmembrane</keyword>
<evidence type="ECO:0000256" key="3">
    <source>
        <dbReference type="ARBA" id="ARBA00023180"/>
    </source>
</evidence>
<dbReference type="InterPro" id="IPR028871">
    <property type="entry name" value="BlueCu_1_BS"/>
</dbReference>
<dbReference type="InterPro" id="IPR039391">
    <property type="entry name" value="Phytocyanin-like"/>
</dbReference>